<dbReference type="EMBL" id="VSWD01000005">
    <property type="protein sequence ID" value="KAK3102099.1"/>
    <property type="molecule type" value="Genomic_DNA"/>
</dbReference>
<keyword evidence="5" id="KW-0694">RNA-binding</keyword>
<keyword evidence="9" id="KW-1185">Reference proteome</keyword>
<evidence type="ECO:0000313" key="9">
    <source>
        <dbReference type="Proteomes" id="UP001186944"/>
    </source>
</evidence>
<dbReference type="GO" id="GO:1990904">
    <property type="term" value="C:ribonucleoprotein complex"/>
    <property type="evidence" value="ECO:0007669"/>
    <property type="project" value="UniProtKB-KW"/>
</dbReference>
<dbReference type="Proteomes" id="UP001186944">
    <property type="component" value="Unassembled WGS sequence"/>
</dbReference>
<evidence type="ECO:0000256" key="1">
    <source>
        <dbReference type="ARBA" id="ARBA00004496"/>
    </source>
</evidence>
<organism evidence="8 9">
    <name type="scientific">Pinctada imbricata</name>
    <name type="common">Atlantic pearl-oyster</name>
    <name type="synonym">Pinctada martensii</name>
    <dbReference type="NCBI Taxonomy" id="66713"/>
    <lineage>
        <taxon>Eukaryota</taxon>
        <taxon>Metazoa</taxon>
        <taxon>Spiralia</taxon>
        <taxon>Lophotrochozoa</taxon>
        <taxon>Mollusca</taxon>
        <taxon>Bivalvia</taxon>
        <taxon>Autobranchia</taxon>
        <taxon>Pteriomorphia</taxon>
        <taxon>Pterioida</taxon>
        <taxon>Pterioidea</taxon>
        <taxon>Pteriidae</taxon>
        <taxon>Pinctada</taxon>
    </lineage>
</organism>
<dbReference type="SUPFAM" id="SSF140864">
    <property type="entry name" value="TROVE domain-like"/>
    <property type="match status" value="1"/>
</dbReference>
<evidence type="ECO:0000256" key="2">
    <source>
        <dbReference type="ARBA" id="ARBA00007814"/>
    </source>
</evidence>
<name>A0AA88YN64_PINIB</name>
<dbReference type="PANTHER" id="PTHR14202">
    <property type="entry name" value="60 KDA RIBONUCLEOPROTEIN SSA/RO"/>
    <property type="match status" value="1"/>
</dbReference>
<gene>
    <name evidence="8" type="ORF">FSP39_008751</name>
</gene>
<dbReference type="GO" id="GO:0003723">
    <property type="term" value="F:RNA binding"/>
    <property type="evidence" value="ECO:0007669"/>
    <property type="project" value="UniProtKB-KW"/>
</dbReference>
<feature type="domain" description="TROVE" evidence="7">
    <location>
        <begin position="29"/>
        <end position="389"/>
    </location>
</feature>
<comment type="similarity">
    <text evidence="2">Belongs to the Ro 60 kDa family.</text>
</comment>
<keyword evidence="4" id="KW-0479">Metal-binding</keyword>
<dbReference type="InterPro" id="IPR008858">
    <property type="entry name" value="TROVE_dom"/>
</dbReference>
<comment type="subcellular location">
    <subcellularLocation>
        <location evidence="1">Cytoplasm</location>
    </subcellularLocation>
</comment>
<evidence type="ECO:0000256" key="4">
    <source>
        <dbReference type="ARBA" id="ARBA00022723"/>
    </source>
</evidence>
<dbReference type="GO" id="GO:0005737">
    <property type="term" value="C:cytoplasm"/>
    <property type="evidence" value="ECO:0007669"/>
    <property type="project" value="UniProtKB-SubCell"/>
</dbReference>
<keyword evidence="6" id="KW-0687">Ribonucleoprotein</keyword>
<dbReference type="InterPro" id="IPR056800">
    <property type="entry name" value="vWA_Ro60"/>
</dbReference>
<dbReference type="AlphaFoldDB" id="A0AA88YN64"/>
<dbReference type="Gene3D" id="3.40.50.410">
    <property type="entry name" value="von Willebrand factor, type A domain"/>
    <property type="match status" value="2"/>
</dbReference>
<comment type="caution">
    <text evidence="8">The sequence shown here is derived from an EMBL/GenBank/DDBJ whole genome shotgun (WGS) entry which is preliminary data.</text>
</comment>
<dbReference type="GO" id="GO:0046872">
    <property type="term" value="F:metal ion binding"/>
    <property type="evidence" value="ECO:0007669"/>
    <property type="project" value="UniProtKB-KW"/>
</dbReference>
<dbReference type="PROSITE" id="PS50988">
    <property type="entry name" value="TROVE"/>
    <property type="match status" value="1"/>
</dbReference>
<keyword evidence="3" id="KW-0963">Cytoplasm</keyword>
<proteinExistence type="inferred from homology"/>
<sequence length="476" mass="53902">MEVQGEDWHGMQEGADIKSQSEMIAPYQVMNSTGGYVYETDHETRLMRFLSLGVEGGTYYTGEKELKRGNAQVIDRLIMTGKGEKAVKIIREFSVAGRTAKQDTIIFALALCCRSNDAKTKEAAYKALPDVCRIPTHLFQFIKFCEEESGTGTGWGRAHRKGINRWYNGYKDKPDGYRLLVLHATKYKARHGWSHKDVIRLGHVKPVDHVLTYILSWIVKGPKKTKEIHSYMFNRPDFEQTLKAAINLLEATEKAIKCTKEEEMTKLIIDHNLTREHVPTELLKSKEIWLALLRHMPMTAMIRNLGKMTSLNLLEVGSFGEELVVQKLNDELLLKKARIHPFNMLVALYQYQKGQGELGKLKWTTNHNVAQALEEGFYKSFKFSESTKKRFLLAVDVSGSMNVPVIGTPTISARDAAAAMMMVTARNEANFEIVAFSGNPSKTGNRSHRFFGFGSEQNIFSAVLWDGLLQTDVICH</sequence>
<evidence type="ECO:0000313" key="8">
    <source>
        <dbReference type="EMBL" id="KAK3102099.1"/>
    </source>
</evidence>
<dbReference type="SUPFAM" id="SSF53300">
    <property type="entry name" value="vWA-like"/>
    <property type="match status" value="1"/>
</dbReference>
<dbReference type="PANTHER" id="PTHR14202:SF0">
    <property type="entry name" value="RNA-BINDING PROTEIN RO60"/>
    <property type="match status" value="1"/>
</dbReference>
<evidence type="ECO:0000256" key="3">
    <source>
        <dbReference type="ARBA" id="ARBA00022490"/>
    </source>
</evidence>
<evidence type="ECO:0000259" key="7">
    <source>
        <dbReference type="PROSITE" id="PS50988"/>
    </source>
</evidence>
<dbReference type="Pfam" id="PF05731">
    <property type="entry name" value="TROVE"/>
    <property type="match status" value="1"/>
</dbReference>
<dbReference type="InterPro" id="IPR036465">
    <property type="entry name" value="vWFA_dom_sf"/>
</dbReference>
<protein>
    <recommendedName>
        <fullName evidence="7">TROVE domain-containing protein</fullName>
    </recommendedName>
</protein>
<dbReference type="Pfam" id="PF25045">
    <property type="entry name" value="vWA_Ro60"/>
    <property type="match status" value="1"/>
</dbReference>
<evidence type="ECO:0000256" key="6">
    <source>
        <dbReference type="ARBA" id="ARBA00023274"/>
    </source>
</evidence>
<accession>A0AA88YN64</accession>
<dbReference type="InterPro" id="IPR040322">
    <property type="entry name" value="TROVE2"/>
</dbReference>
<reference evidence="8" key="1">
    <citation type="submission" date="2019-08" db="EMBL/GenBank/DDBJ databases">
        <title>The improved chromosome-level genome for the pearl oyster Pinctada fucata martensii using PacBio sequencing and Hi-C.</title>
        <authorList>
            <person name="Zheng Z."/>
        </authorList>
    </citation>
    <scope>NUCLEOTIDE SEQUENCE</scope>
    <source>
        <strain evidence="8">ZZ-2019</strain>
        <tissue evidence="8">Adductor muscle</tissue>
    </source>
</reference>
<evidence type="ECO:0000256" key="5">
    <source>
        <dbReference type="ARBA" id="ARBA00022884"/>
    </source>
</evidence>
<dbReference type="InterPro" id="IPR037214">
    <property type="entry name" value="TROVE_dom_sf"/>
</dbReference>